<dbReference type="Gene3D" id="6.10.30.30">
    <property type="match status" value="1"/>
</dbReference>
<feature type="coiled-coil region" evidence="12">
    <location>
        <begin position="360"/>
        <end position="387"/>
    </location>
</feature>
<evidence type="ECO:0000256" key="11">
    <source>
        <dbReference type="ARBA" id="ARBA00023034"/>
    </source>
</evidence>
<proteinExistence type="inferred from homology"/>
<accession>A0A915LDC8</accession>
<dbReference type="Gene3D" id="1.10.10.440">
    <property type="entry name" value="FF domain"/>
    <property type="match status" value="3"/>
</dbReference>
<keyword evidence="9" id="KW-0256">Endoplasmic reticulum</keyword>
<evidence type="ECO:0000256" key="2">
    <source>
        <dbReference type="ARBA" id="ARBA00004222"/>
    </source>
</evidence>
<comment type="subcellular location">
    <subcellularLocation>
        <location evidence="3">Endoplasmic reticulum</location>
    </subcellularLocation>
    <subcellularLocation>
        <location evidence="2">Golgi apparatus</location>
        <location evidence="2">cis-Golgi network</location>
    </subcellularLocation>
    <subcellularLocation>
        <location evidence="1">Membrane</location>
        <topology evidence="1">Single-pass type IV membrane protein</topology>
    </subcellularLocation>
</comment>
<dbReference type="InterPro" id="IPR051412">
    <property type="entry name" value="Formin_Homology_Diaphanous_sf"/>
</dbReference>
<dbReference type="InterPro" id="IPR010472">
    <property type="entry name" value="FH3_dom"/>
</dbReference>
<dbReference type="FunFam" id="1.10.10.440:FF:000003">
    <property type="entry name" value="Pre-mRNA processing factor 40 homolog A"/>
    <property type="match status" value="1"/>
</dbReference>
<feature type="compositionally biased region" description="Basic and acidic residues" evidence="13">
    <location>
        <begin position="468"/>
        <end position="479"/>
    </location>
</feature>
<organism evidence="18 19">
    <name type="scientific">Meloidogyne javanica</name>
    <name type="common">Root-knot nematode worm</name>
    <dbReference type="NCBI Taxonomy" id="6303"/>
    <lineage>
        <taxon>Eukaryota</taxon>
        <taxon>Metazoa</taxon>
        <taxon>Ecdysozoa</taxon>
        <taxon>Nematoda</taxon>
        <taxon>Chromadorea</taxon>
        <taxon>Rhabditida</taxon>
        <taxon>Tylenchina</taxon>
        <taxon>Tylenchomorpha</taxon>
        <taxon>Tylenchoidea</taxon>
        <taxon>Meloidogynidae</taxon>
        <taxon>Meloidogyninae</taxon>
        <taxon>Meloidogyne</taxon>
        <taxon>Meloidogyne incognita group</taxon>
    </lineage>
</organism>
<dbReference type="PROSITE" id="PS51676">
    <property type="entry name" value="FF"/>
    <property type="match status" value="3"/>
</dbReference>
<dbReference type="PANTHER" id="PTHR45691:SF6">
    <property type="entry name" value="PROTEIN DIAPHANOUS"/>
    <property type="match status" value="1"/>
</dbReference>
<dbReference type="PANTHER" id="PTHR45691">
    <property type="entry name" value="PROTEIN DIAPHANOUS"/>
    <property type="match status" value="1"/>
</dbReference>
<evidence type="ECO:0000259" key="15">
    <source>
        <dbReference type="PROSITE" id="PS51232"/>
    </source>
</evidence>
<dbReference type="GO" id="GO:0006886">
    <property type="term" value="P:intracellular protein transport"/>
    <property type="evidence" value="ECO:0007669"/>
    <property type="project" value="InterPro"/>
</dbReference>
<reference evidence="19" key="1">
    <citation type="submission" date="2022-11" db="UniProtKB">
        <authorList>
            <consortium name="WormBaseParasite"/>
        </authorList>
    </citation>
    <scope>IDENTIFICATION</scope>
</reference>
<dbReference type="GO" id="GO:0005884">
    <property type="term" value="C:actin filament"/>
    <property type="evidence" value="ECO:0007669"/>
    <property type="project" value="TreeGrafter"/>
</dbReference>
<dbReference type="Gene3D" id="1.20.58.2220">
    <property type="entry name" value="Formin, FH2 domain"/>
    <property type="match status" value="1"/>
</dbReference>
<keyword evidence="7" id="KW-0677">Repeat</keyword>
<feature type="domain" description="FF" evidence="17">
    <location>
        <begin position="240"/>
        <end position="302"/>
    </location>
</feature>
<dbReference type="InterPro" id="IPR042201">
    <property type="entry name" value="FH2_Formin_sf"/>
</dbReference>
<comment type="similarity">
    <text evidence="4">Belongs to the TRAPP small subunits family. BET3 subfamily.</text>
</comment>
<feature type="region of interest" description="Disordered" evidence="13">
    <location>
        <begin position="45"/>
        <end position="69"/>
    </location>
</feature>
<dbReference type="GO" id="GO:0006836">
    <property type="term" value="P:neurotransmitter transport"/>
    <property type="evidence" value="ECO:0007669"/>
    <property type="project" value="UniProtKB-KW"/>
</dbReference>
<evidence type="ECO:0000256" key="4">
    <source>
        <dbReference type="ARBA" id="ARBA00006218"/>
    </source>
</evidence>
<evidence type="ECO:0000256" key="13">
    <source>
        <dbReference type="SAM" id="MobiDB-lite"/>
    </source>
</evidence>
<feature type="region of interest" description="Disordered" evidence="13">
    <location>
        <begin position="442"/>
        <end position="509"/>
    </location>
</feature>
<dbReference type="GO" id="GO:0005783">
    <property type="term" value="C:endoplasmic reticulum"/>
    <property type="evidence" value="ECO:0007669"/>
    <property type="project" value="UniProtKB-SubCell"/>
</dbReference>
<dbReference type="InterPro" id="IPR002713">
    <property type="entry name" value="FF_domain"/>
</dbReference>
<dbReference type="SUPFAM" id="SSF81698">
    <property type="entry name" value="FF domain"/>
    <property type="match status" value="3"/>
</dbReference>
<dbReference type="InterPro" id="IPR010989">
    <property type="entry name" value="SNARE"/>
</dbReference>
<dbReference type="SUPFAM" id="SSF47661">
    <property type="entry name" value="t-snare proteins"/>
    <property type="match status" value="1"/>
</dbReference>
<dbReference type="GO" id="GO:0003779">
    <property type="term" value="F:actin binding"/>
    <property type="evidence" value="ECO:0007669"/>
    <property type="project" value="InterPro"/>
</dbReference>
<dbReference type="InterPro" id="IPR016721">
    <property type="entry name" value="Bet3"/>
</dbReference>
<evidence type="ECO:0000256" key="6">
    <source>
        <dbReference type="ARBA" id="ARBA00022448"/>
    </source>
</evidence>
<dbReference type="Pfam" id="PF25432">
    <property type="entry name" value="FF_PRPF40A"/>
    <property type="match status" value="1"/>
</dbReference>
<evidence type="ECO:0000256" key="8">
    <source>
        <dbReference type="ARBA" id="ARBA00022775"/>
    </source>
</evidence>
<evidence type="ECO:0000256" key="3">
    <source>
        <dbReference type="ARBA" id="ARBA00004240"/>
    </source>
</evidence>
<evidence type="ECO:0000256" key="7">
    <source>
        <dbReference type="ARBA" id="ARBA00022737"/>
    </source>
</evidence>
<evidence type="ECO:0000313" key="19">
    <source>
        <dbReference type="WBParaSite" id="scaffold1045_cov153.g2305"/>
    </source>
</evidence>
<keyword evidence="10" id="KW-0931">ER-Golgi transport</keyword>
<dbReference type="CDD" id="cd15845">
    <property type="entry name" value="SNARE_syntaxin16"/>
    <property type="match status" value="1"/>
</dbReference>
<feature type="compositionally biased region" description="Basic residues" evidence="13">
    <location>
        <begin position="456"/>
        <end position="467"/>
    </location>
</feature>
<keyword evidence="8" id="KW-0532">Neurotransmitter transport</keyword>
<dbReference type="GO" id="GO:0030041">
    <property type="term" value="P:actin filament polymerization"/>
    <property type="evidence" value="ECO:0007669"/>
    <property type="project" value="TreeGrafter"/>
</dbReference>
<dbReference type="Pfam" id="PF02181">
    <property type="entry name" value="FH2"/>
    <property type="match status" value="1"/>
</dbReference>
<evidence type="ECO:0000313" key="18">
    <source>
        <dbReference type="Proteomes" id="UP000887561"/>
    </source>
</evidence>
<dbReference type="PROSITE" id="PS51444">
    <property type="entry name" value="FH2"/>
    <property type="match status" value="1"/>
</dbReference>
<dbReference type="SMART" id="SM00397">
    <property type="entry name" value="t_SNARE"/>
    <property type="match status" value="1"/>
</dbReference>
<dbReference type="Proteomes" id="UP000887561">
    <property type="component" value="Unplaced"/>
</dbReference>
<feature type="domain" description="FF" evidence="17">
    <location>
        <begin position="159"/>
        <end position="222"/>
    </location>
</feature>
<dbReference type="Gene3D" id="1.20.58.70">
    <property type="match status" value="1"/>
</dbReference>
<dbReference type="FunFam" id="1.10.10.440:FF:000002">
    <property type="entry name" value="pre-mRNA-processing factor 40 homolog A isoform X1"/>
    <property type="match status" value="1"/>
</dbReference>
<dbReference type="InterPro" id="IPR016024">
    <property type="entry name" value="ARM-type_fold"/>
</dbReference>
<dbReference type="SUPFAM" id="SSF48371">
    <property type="entry name" value="ARM repeat"/>
    <property type="match status" value="1"/>
</dbReference>
<keyword evidence="6" id="KW-0813">Transport</keyword>
<feature type="domain" description="FH2" evidence="16">
    <location>
        <begin position="1409"/>
        <end position="1797"/>
    </location>
</feature>
<evidence type="ECO:0000259" key="16">
    <source>
        <dbReference type="PROSITE" id="PS51444"/>
    </source>
</evidence>
<evidence type="ECO:0000256" key="1">
    <source>
        <dbReference type="ARBA" id="ARBA00004211"/>
    </source>
</evidence>
<evidence type="ECO:0000256" key="10">
    <source>
        <dbReference type="ARBA" id="ARBA00022892"/>
    </source>
</evidence>
<dbReference type="GO" id="GO:0048193">
    <property type="term" value="P:Golgi vesicle transport"/>
    <property type="evidence" value="ECO:0007669"/>
    <property type="project" value="InterPro"/>
</dbReference>
<keyword evidence="12" id="KW-0175">Coiled coil</keyword>
<feature type="domain" description="FF" evidence="17">
    <location>
        <begin position="378"/>
        <end position="434"/>
    </location>
</feature>
<dbReference type="InterPro" id="IPR015425">
    <property type="entry name" value="FH2_Formin"/>
</dbReference>
<dbReference type="PROSITE" id="PS00914">
    <property type="entry name" value="SYNTAXIN"/>
    <property type="match status" value="1"/>
</dbReference>
<keyword evidence="11" id="KW-0333">Golgi apparatus</keyword>
<feature type="compositionally biased region" description="Basic residues" evidence="13">
    <location>
        <begin position="480"/>
        <end position="489"/>
    </location>
</feature>
<name>A0A915LDC8_MELJA</name>
<feature type="compositionally biased region" description="Basic and acidic residues" evidence="13">
    <location>
        <begin position="47"/>
        <end position="64"/>
    </location>
</feature>
<dbReference type="CDD" id="cd14942">
    <property type="entry name" value="TRAPPC3_bet3"/>
    <property type="match status" value="1"/>
</dbReference>
<dbReference type="Pfam" id="PF04051">
    <property type="entry name" value="TRAPP"/>
    <property type="match status" value="1"/>
</dbReference>
<dbReference type="Pfam" id="PF06367">
    <property type="entry name" value="Drf_FH3"/>
    <property type="match status" value="1"/>
</dbReference>
<keyword evidence="18" id="KW-1185">Reference proteome</keyword>
<evidence type="ECO:0000256" key="12">
    <source>
        <dbReference type="SAM" id="Coils"/>
    </source>
</evidence>
<dbReference type="InterPro" id="IPR007194">
    <property type="entry name" value="TRAPP_component"/>
</dbReference>
<comment type="similarity">
    <text evidence="5">Belongs to the syntaxin family.</text>
</comment>
<dbReference type="Pfam" id="PF01846">
    <property type="entry name" value="FF"/>
    <property type="match status" value="2"/>
</dbReference>
<dbReference type="InterPro" id="IPR014768">
    <property type="entry name" value="GBD/FH3_dom"/>
</dbReference>
<dbReference type="SUPFAM" id="SSF101447">
    <property type="entry name" value="Formin homology 2 domain (FH2 domain)"/>
    <property type="match status" value="1"/>
</dbReference>
<feature type="domain" description="T-SNARE coiled-coil homology" evidence="14">
    <location>
        <begin position="838"/>
        <end position="900"/>
    </location>
</feature>
<feature type="compositionally biased region" description="Polar residues" evidence="13">
    <location>
        <begin position="500"/>
        <end position="509"/>
    </location>
</feature>
<dbReference type="InterPro" id="IPR000727">
    <property type="entry name" value="T_SNARE_dom"/>
</dbReference>
<dbReference type="PROSITE" id="PS50192">
    <property type="entry name" value="T_SNARE"/>
    <property type="match status" value="1"/>
</dbReference>
<dbReference type="Gene3D" id="3.30.1380.20">
    <property type="entry name" value="Trafficking protein particle complex subunit 3"/>
    <property type="match status" value="1"/>
</dbReference>
<dbReference type="InterPro" id="IPR006012">
    <property type="entry name" value="Syntaxin/epimorphin_CS"/>
</dbReference>
<dbReference type="SMART" id="SM00498">
    <property type="entry name" value="FH2"/>
    <property type="match status" value="1"/>
</dbReference>
<protein>
    <submittedName>
        <fullName evidence="19">FH2 domain-containing protein</fullName>
    </submittedName>
</protein>
<dbReference type="SUPFAM" id="SSF111126">
    <property type="entry name" value="Ligand-binding domain in the NO signalling and Golgi transport"/>
    <property type="match status" value="1"/>
</dbReference>
<dbReference type="GO" id="GO:0016020">
    <property type="term" value="C:membrane"/>
    <property type="evidence" value="ECO:0007669"/>
    <property type="project" value="UniProtKB-SubCell"/>
</dbReference>
<dbReference type="Gene3D" id="1.10.238.150">
    <property type="entry name" value="Formin, FH3 diaphanous domain"/>
    <property type="match status" value="1"/>
</dbReference>
<dbReference type="Gene3D" id="1.25.10.10">
    <property type="entry name" value="Leucine-rich Repeat Variant"/>
    <property type="match status" value="2"/>
</dbReference>
<dbReference type="GO" id="GO:0005794">
    <property type="term" value="C:Golgi apparatus"/>
    <property type="evidence" value="ECO:0007669"/>
    <property type="project" value="UniProtKB-SubCell"/>
</dbReference>
<dbReference type="GO" id="GO:0005484">
    <property type="term" value="F:SNAP receptor activity"/>
    <property type="evidence" value="ECO:0007669"/>
    <property type="project" value="InterPro"/>
</dbReference>
<dbReference type="GO" id="GO:0030008">
    <property type="term" value="C:TRAPP complex"/>
    <property type="evidence" value="ECO:0007669"/>
    <property type="project" value="InterPro"/>
</dbReference>
<evidence type="ECO:0000256" key="5">
    <source>
        <dbReference type="ARBA" id="ARBA00009063"/>
    </source>
</evidence>
<dbReference type="InterPro" id="IPR024096">
    <property type="entry name" value="NO_sig/Golgi_transp_ligand-bd"/>
</dbReference>
<feature type="domain" description="GBD/FH3" evidence="15">
    <location>
        <begin position="882"/>
        <end position="1278"/>
    </location>
</feature>
<dbReference type="InterPro" id="IPR011989">
    <property type="entry name" value="ARM-like"/>
</dbReference>
<dbReference type="InterPro" id="IPR036517">
    <property type="entry name" value="FF_domain_sf"/>
</dbReference>
<evidence type="ECO:0000256" key="9">
    <source>
        <dbReference type="ARBA" id="ARBA00022824"/>
    </source>
</evidence>
<dbReference type="PROSITE" id="PS51232">
    <property type="entry name" value="GBD_FH3"/>
    <property type="match status" value="1"/>
</dbReference>
<evidence type="ECO:0000259" key="17">
    <source>
        <dbReference type="PROSITE" id="PS51676"/>
    </source>
</evidence>
<sequence>MSLVEKRIVGIKHGFVVVKDEKPEPSQNTPNSEIEKAMEATLMAFDGKSEDKKKIKVEEPKKEEPEDEQEINLKKRQIDVFREMLQEKHERRTAIKKAKENLEEWLMSNVRMKPTLRYHKAEKYFADEHLWRAVSDVERREIFDDVKKAIIKLDAEQKKVTKERNIKTLGDILEGMDAIDHTTTWAQAQRILIENPDFARDTILQGMDKEDALIVFQNHIKSAEGHYLKEKQNEALRIKRSERKTREQFIQFLSELFERGLITPTSTWASLYPTISADRRFENMLLTTGSTSLDLFKFYVEDLKNQFYTDKKIVKEILVQKEIVLKDSVAFDHFQQWIREHPKGKKISTNSLKFCYYSLCDKAIEKVKESEREMDKKKKKLEESFINLLQSITPPIEPETEWEQILELIKDEEPYKAIEDDQLKEQLFNFYIRSIQEACGHFHGPTKANSTTTSSSKKKKEKKKKKRKSEEDHEDDRERKPKKSKKKKKESMAKKVMAKSTKQQQPSDSKMVSSELFILTYGALVNDLISDLESPEEVNCQLDKIGYNMGLRLADDFLSKNPRIGRCSDFRQVMELISKNGLKTYLGVIAQSNQIGNAGDEFSLIIDQNPLTEFVEKPVICGCIRGALEAMHMEVQVFVYLRNATKQEQFFAVDFEQKQNSEDTVRLINLNEDKISYNKTPPAWINVIDEINYEFTRIKSRIFSLRELQNKKLRNPSIADDEMTSEQVKIQELTEEITNMFNHARRLIRLLEDSDNISVGALDEIRKNVISNMMLTLTNFINDFCVSQSDYLRHLDSNSKLDSFLVKSDATIFAAPSEIPIIEEEQSILQIQQILENEHVTKVREMEILKISKSILEMNGIFKDIASMIVDQGTILDRIDYNVEHSSTKIKSALERFYFQMDNIKQKNVEETMQALDRRMKIHLCQQQYRLQRDDFGKQEGPSFYCERMKKALESKDDFKELLQSLGVILSTQNYPWVEEFGREGGFQLLVSMMSKLLVKIERLKSETDLGTTAADDYVGIHFLLRPNSRLCSKMIEALYVAIDLKSERSHNTPSDVVKPEKPHNLPICDQLIVSILTLLAVISFMGKDDGFGQSEISGNSLLIKDMTTVAEKKNFNSRFACIVRCLHFKDKQITYKALVFINTLLSCIDDNDWSVRMLWRNELMSAGLKPLLPSIRKIAEKENETIGLAFTSFENELKADYDELLNRFENLKGDVSDVSDCTNMLIASCKNTDCEFILQEIFLRLLLVNDRKYKREVYLKMFLLCVSEIAFGDMGYGPNSKQFNFSIPIDDTLEKIENQSNEQLNKRLESAIQDKQEAFSVQLQYYKKIQEYQEETCMLRKYLKNKGDAGNVVLPPETVFNLPAPSELTLSELERFPKPKNNAPGGGPPPPPTQLLHNVIEIPEYLRKKKEKIAEIPMRKIPWNAAIIKPTNLNKESLWAQIDEDEIATDDVFDFLKMKYSATNKSSTTLTNDTTKKHSKMKIPLIIQDQKQLQTLAILQGSCKLSFKEWYNALMELNETVLHSELVGQLRNALPSTDILNRLKDCSEAEMQNMPEGEQFIATLSKIKHLPIRLEAIQLWLSWSDQFSELKSGVTTIAEACEEIIKSHGLKNFINLVLLAGNFMGRVKSSGATFAFELGALNKLVDTKDCENSETLLHGLIFLFHKKFDGKFDKFVVDDFHHVSKACKIDYLDLEKSMNLLKNSVKKISTHLVTYQKQIANDCFQAKISIFVETAQKDLFVIDSLWEHMTLKWKSLVTYLCFDPKKYPMERLFGDLNNFMCQYQSVSSVRNSWDEP</sequence>
<evidence type="ECO:0000259" key="14">
    <source>
        <dbReference type="PROSITE" id="PS50192"/>
    </source>
</evidence>
<dbReference type="SMART" id="SM01139">
    <property type="entry name" value="Drf_FH3"/>
    <property type="match status" value="1"/>
</dbReference>
<dbReference type="SMART" id="SM00441">
    <property type="entry name" value="FF"/>
    <property type="match status" value="4"/>
</dbReference>
<dbReference type="WBParaSite" id="scaffold1045_cov153.g2305">
    <property type="protein sequence ID" value="scaffold1045_cov153.g2305"/>
    <property type="gene ID" value="scaffold1045_cov153.g2305"/>
</dbReference>